<evidence type="ECO:0000313" key="1">
    <source>
        <dbReference type="EMBL" id="OLF16504.1"/>
    </source>
</evidence>
<dbReference type="AlphaFoldDB" id="A0A1Q8CQ71"/>
<dbReference type="SUPFAM" id="SSF52540">
    <property type="entry name" value="P-loop containing nucleoside triphosphate hydrolases"/>
    <property type="match status" value="1"/>
</dbReference>
<keyword evidence="2" id="KW-1185">Reference proteome</keyword>
<sequence>MLPVLLINPALERVGLRCDPQLGWSTTTIDIWTAQGLSPPDSEGEVEFTARASRVDAWHVDGDLVVRAGTTLWTLSVRDERPEITDALAELGGVAVLVSTALDPAALVDLLPVNRVVTTGDAACGFAPFNTTDPVPRGNDPRYAQGLFRSKQEDEIPVQPYQGPSYDVTTGGFSFGQDAYGNHGHWWLHAPEGPLRNGLVAGPPECGKTNSLRLVAVEAAASGRIVPMLADPQDRNGHAEGIGMHLPPEQFANDVAGTVDLLHRLSSMIEHRQGGEGFTTPTEEEPGVLLLLEDAHTIFNDPVLAELGERIATVGPSVCIAMVVTTETISQEAFGGHSRLIVALAEHNAQLFSEQVFAQLRIYRSRT</sequence>
<dbReference type="Proteomes" id="UP000185596">
    <property type="component" value="Unassembled WGS sequence"/>
</dbReference>
<protein>
    <submittedName>
        <fullName evidence="1">Uncharacterized protein</fullName>
    </submittedName>
</protein>
<accession>A0A1Q8CQ71</accession>
<gene>
    <name evidence="1" type="ORF">BU204_16845</name>
</gene>
<dbReference type="EMBL" id="MSIE01000029">
    <property type="protein sequence ID" value="OLF16504.1"/>
    <property type="molecule type" value="Genomic_DNA"/>
</dbReference>
<proteinExistence type="predicted"/>
<reference evidence="1 2" key="1">
    <citation type="submission" date="2016-12" db="EMBL/GenBank/DDBJ databases">
        <title>The draft genome sequence of Actinophytocola sp. 11-183.</title>
        <authorList>
            <person name="Wang W."/>
            <person name="Yuan L."/>
        </authorList>
    </citation>
    <scope>NUCLEOTIDE SEQUENCE [LARGE SCALE GENOMIC DNA]</scope>
    <source>
        <strain evidence="1 2">11-183</strain>
    </source>
</reference>
<comment type="caution">
    <text evidence="1">The sequence shown here is derived from an EMBL/GenBank/DDBJ whole genome shotgun (WGS) entry which is preliminary data.</text>
</comment>
<dbReference type="Gene3D" id="3.40.50.300">
    <property type="entry name" value="P-loop containing nucleotide triphosphate hydrolases"/>
    <property type="match status" value="1"/>
</dbReference>
<name>A0A1Q8CQ71_9PSEU</name>
<evidence type="ECO:0000313" key="2">
    <source>
        <dbReference type="Proteomes" id="UP000185596"/>
    </source>
</evidence>
<dbReference type="InterPro" id="IPR027417">
    <property type="entry name" value="P-loop_NTPase"/>
</dbReference>
<organism evidence="1 2">
    <name type="scientific">Actinophytocola xanthii</name>
    <dbReference type="NCBI Taxonomy" id="1912961"/>
    <lineage>
        <taxon>Bacteria</taxon>
        <taxon>Bacillati</taxon>
        <taxon>Actinomycetota</taxon>
        <taxon>Actinomycetes</taxon>
        <taxon>Pseudonocardiales</taxon>
        <taxon>Pseudonocardiaceae</taxon>
    </lineage>
</organism>